<dbReference type="Pfam" id="PF15489">
    <property type="entry name" value="CTC1"/>
    <property type="match status" value="1"/>
</dbReference>
<evidence type="ECO:0000259" key="10">
    <source>
        <dbReference type="Pfam" id="PF20268"/>
    </source>
</evidence>
<dbReference type="SUPFAM" id="SSF109728">
    <property type="entry name" value="Hypothetical protein AF0491, middle domain"/>
    <property type="match status" value="1"/>
</dbReference>
<dbReference type="Proteomes" id="UP001145021">
    <property type="component" value="Unassembled WGS sequence"/>
</dbReference>
<evidence type="ECO:0000259" key="9">
    <source>
        <dbReference type="Pfam" id="PF09377"/>
    </source>
</evidence>
<dbReference type="GO" id="GO:0005737">
    <property type="term" value="C:cytoplasm"/>
    <property type="evidence" value="ECO:0007669"/>
    <property type="project" value="UniProtKB-SubCell"/>
</dbReference>
<evidence type="ECO:0000259" key="8">
    <source>
        <dbReference type="Pfam" id="PF01172"/>
    </source>
</evidence>
<evidence type="ECO:0000313" key="12">
    <source>
        <dbReference type="Proteomes" id="UP001145021"/>
    </source>
</evidence>
<feature type="domain" description="Ribosome maturation protein SDO1/SBDS C-terminal" evidence="10">
    <location>
        <begin position="1094"/>
        <end position="1161"/>
    </location>
</feature>
<evidence type="ECO:0000256" key="3">
    <source>
        <dbReference type="ARBA" id="ARBA00007433"/>
    </source>
</evidence>
<evidence type="ECO:0000313" key="11">
    <source>
        <dbReference type="EMBL" id="KAJ1643991.1"/>
    </source>
</evidence>
<evidence type="ECO:0000256" key="6">
    <source>
        <dbReference type="ARBA" id="ARBA00023242"/>
    </source>
</evidence>
<comment type="similarity">
    <text evidence="3">Belongs to the SDO1/SBDS family.</text>
</comment>
<name>A0A9W8CJ83_9FUNG</name>
<dbReference type="InterPro" id="IPR019783">
    <property type="entry name" value="SDO1/SBDS_N"/>
</dbReference>
<sequence>MFSGYRFLGLYASLVVGDSLFVTCILSANIVQKHVDKTTTVFCTTAQSQAFRIDEFEGMDGSQRFAWQPSPSSVFTHFSQQSLLSQIELGREPVFSTAISLDQSSKKEERTPTHTFMPATQFNDRNLLVRQEKLESYEGVVSRMLDMALGVYVIDSSHILVLRYWPQFHPLLVLRPGTRVLLDNVHVVLLANSEDYHWSWLAHAFSESKVNDSEFVDKQRALVFGACTRSSVRITGFAPDNDPGTARLMANCDLTRTMTKRVEGLVQMIETMEAFWKFSRKFPNGPVSARHTADSEGQLMSLAMLWTGAARSSPRNKLIEFLAHDSYCQAARAKTTARVLTLEKILQRLKKRLGSLKQNDYLKDNSNSSSSVGAGSTEVVADGVSSADLQLQAVPLIGRLVVSERGELFLWDSTGHLLVHPSFVSGISHPNRAFSYKDPVFAGQMLIGHLYAWNNWRFMIETIDVMSIGKIGDEARISRSGPSPDFRLVYAAISNPVVLIADPTFGGLVASSGRSLNVQELSESDISLGSVMQEREQEQEQPLCLVLFVHWQGMAAPTASQEMQQATKQGCADGSGWRARVAIHDALVSEAATTGSGIAGRLISVYGIVVRRKVRDAVEFVRTNSDNNRDMQSNPLVAGMFENVIVLSDESDMSLTITLYIKLYTFAHPLGLLPGACIEFQNLTVGVSKTSSQIYLTSTNLTTIQHVPAQPIGSTIISSKQQANAGPESKPSRICIGELYIQAKREQLRHNFTFICQIAAIEHLGVSVECKVCSQIISNMSCLCIKRCYRMVDRNSQETGYSSDATTVNVHVELLCRVIDGSGMARVAVSSAKNVVRLFDLSYGSLEELYEAAAKSWNGQLIWKQDSAPAHAIHPQLIQQQYAKNAQESDLAFNSIVEQIVSRAGSGSILVHGFVVETQNGQALSESEHHQQQVLRIDGRSIGGKRFELACYKNKVTEWRTGVEKDIDEVLQIHQVYMNVSKGQVAKSEELRKCFGTDNLSEVINEILMKGEQQVSDKERNHNLDNMLRDIATVVAEKCVNPSTQQPYTVTMIEKAMADIHYSVNVNRSAKQQALDVIKQIQDQGTLPISRAQMRIRVVMPGKDAKRLRDKLNVLIRSIEDEEKGEEYELVCLIDPGQYRAITELVGREVKGAGEVVILSLRDTNEEDNTL</sequence>
<dbReference type="PROSITE" id="PS01267">
    <property type="entry name" value="UPF0023"/>
    <property type="match status" value="1"/>
</dbReference>
<dbReference type="Gene3D" id="3.30.1250.10">
    <property type="entry name" value="Ribosome maturation protein SBDS, N-terminal domain"/>
    <property type="match status" value="1"/>
</dbReference>
<dbReference type="NCBIfam" id="TIGR00291">
    <property type="entry name" value="RNA_SBDS"/>
    <property type="match status" value="1"/>
</dbReference>
<comment type="caution">
    <text evidence="11">The sequence shown here is derived from an EMBL/GenBank/DDBJ whole genome shotgun (WGS) entry which is preliminary data.</text>
</comment>
<dbReference type="EMBL" id="JANBOH010000201">
    <property type="protein sequence ID" value="KAJ1643991.1"/>
    <property type="molecule type" value="Genomic_DNA"/>
</dbReference>
<dbReference type="PANTHER" id="PTHR10927">
    <property type="entry name" value="RIBOSOME MATURATION PROTEIN SBDS"/>
    <property type="match status" value="1"/>
</dbReference>
<dbReference type="InterPro" id="IPR039100">
    <property type="entry name" value="Sdo1/SBDS-like"/>
</dbReference>
<dbReference type="SUPFAM" id="SSF89895">
    <property type="entry name" value="FYSH domain"/>
    <property type="match status" value="1"/>
</dbReference>
<dbReference type="Pfam" id="PF09377">
    <property type="entry name" value="SBDS_domain_II"/>
    <property type="match status" value="1"/>
</dbReference>
<dbReference type="InterPro" id="IPR018023">
    <property type="entry name" value="Ribosome_mat_SBDS_CS"/>
</dbReference>
<keyword evidence="12" id="KW-1185">Reference proteome</keyword>
<dbReference type="Pfam" id="PF20268">
    <property type="entry name" value="SBDS_C"/>
    <property type="match status" value="1"/>
</dbReference>
<evidence type="ECO:0000256" key="5">
    <source>
        <dbReference type="ARBA" id="ARBA00022517"/>
    </source>
</evidence>
<dbReference type="AlphaFoldDB" id="A0A9W8CJ83"/>
<comment type="subunit">
    <text evidence="7">Associates with the 60S ribosomal subunit.</text>
</comment>
<accession>A0A9W8CJ83</accession>
<dbReference type="GO" id="GO:0005634">
    <property type="term" value="C:nucleus"/>
    <property type="evidence" value="ECO:0007669"/>
    <property type="project" value="UniProtKB-SubCell"/>
</dbReference>
<comment type="subcellular location">
    <subcellularLocation>
        <location evidence="2">Cytoplasm</location>
    </subcellularLocation>
    <subcellularLocation>
        <location evidence="1">Nucleus</location>
    </subcellularLocation>
</comment>
<dbReference type="GO" id="GO:0042256">
    <property type="term" value="P:cytosolic ribosome assembly"/>
    <property type="evidence" value="ECO:0007669"/>
    <property type="project" value="InterPro"/>
</dbReference>
<dbReference type="InterPro" id="IPR002140">
    <property type="entry name" value="Sdo1/SBDS"/>
</dbReference>
<protein>
    <recommendedName>
        <fullName evidence="13">CST complex subunit CTC1</fullName>
    </recommendedName>
</protein>
<reference evidence="11" key="1">
    <citation type="submission" date="2022-07" db="EMBL/GenBank/DDBJ databases">
        <title>Phylogenomic reconstructions and comparative analyses of Kickxellomycotina fungi.</title>
        <authorList>
            <person name="Reynolds N.K."/>
            <person name="Stajich J.E."/>
            <person name="Barry K."/>
            <person name="Grigoriev I.V."/>
            <person name="Crous P."/>
            <person name="Smith M.E."/>
        </authorList>
    </citation>
    <scope>NUCLEOTIDE SEQUENCE</scope>
    <source>
        <strain evidence="11">NBRC 105413</strain>
    </source>
</reference>
<organism evidence="11 12">
    <name type="scientific">Coemansia asiatica</name>
    <dbReference type="NCBI Taxonomy" id="1052880"/>
    <lineage>
        <taxon>Eukaryota</taxon>
        <taxon>Fungi</taxon>
        <taxon>Fungi incertae sedis</taxon>
        <taxon>Zoopagomycota</taxon>
        <taxon>Kickxellomycotina</taxon>
        <taxon>Kickxellomycetes</taxon>
        <taxon>Kickxellales</taxon>
        <taxon>Kickxellaceae</taxon>
        <taxon>Coemansia</taxon>
    </lineage>
</organism>
<evidence type="ECO:0000256" key="1">
    <source>
        <dbReference type="ARBA" id="ARBA00004123"/>
    </source>
</evidence>
<evidence type="ECO:0000256" key="7">
    <source>
        <dbReference type="ARBA" id="ARBA00049708"/>
    </source>
</evidence>
<dbReference type="Pfam" id="PF01172">
    <property type="entry name" value="SBDS_N"/>
    <property type="match status" value="1"/>
</dbReference>
<keyword evidence="5" id="KW-0690">Ribosome biogenesis</keyword>
<keyword evidence="6" id="KW-0539">Nucleus</keyword>
<dbReference type="InterPro" id="IPR046928">
    <property type="entry name" value="SDO1/SBDS_C"/>
</dbReference>
<gene>
    <name evidence="11" type="ORF">LPJ64_004279</name>
</gene>
<dbReference type="GO" id="GO:0003697">
    <property type="term" value="F:single-stranded DNA binding"/>
    <property type="evidence" value="ECO:0007669"/>
    <property type="project" value="InterPro"/>
</dbReference>
<dbReference type="InterPro" id="IPR029156">
    <property type="entry name" value="CTC1"/>
</dbReference>
<evidence type="ECO:0000256" key="4">
    <source>
        <dbReference type="ARBA" id="ARBA00022490"/>
    </source>
</evidence>
<dbReference type="Gene3D" id="1.10.10.900">
    <property type="entry name" value="SBDS protein C-terminal domain, subdomain 1"/>
    <property type="match status" value="1"/>
</dbReference>
<dbReference type="InterPro" id="IPR037188">
    <property type="entry name" value="Sdo1/SBDS_central_sf"/>
</dbReference>
<feature type="domain" description="Ribosome maturation protein SDO1/SBDS central" evidence="9">
    <location>
        <begin position="1029"/>
        <end position="1092"/>
    </location>
</feature>
<dbReference type="InterPro" id="IPR018978">
    <property type="entry name" value="SDO1/SBDS_central"/>
</dbReference>
<dbReference type="Gene3D" id="3.30.70.240">
    <property type="match status" value="1"/>
</dbReference>
<feature type="domain" description="Ribosome maturation protein SDO1/SBDS N-terminal" evidence="8">
    <location>
        <begin position="943"/>
        <end position="1020"/>
    </location>
</feature>
<dbReference type="InterPro" id="IPR036786">
    <property type="entry name" value="Ribosome_mat_SBDS_N_sf"/>
</dbReference>
<keyword evidence="4" id="KW-0963">Cytoplasm</keyword>
<evidence type="ECO:0008006" key="13">
    <source>
        <dbReference type="Google" id="ProtNLM"/>
    </source>
</evidence>
<proteinExistence type="inferred from homology"/>
<dbReference type="PANTHER" id="PTHR10927:SF1">
    <property type="entry name" value="RIBOSOME MATURATION PROTEIN SBDS"/>
    <property type="match status" value="1"/>
</dbReference>
<evidence type="ECO:0000256" key="2">
    <source>
        <dbReference type="ARBA" id="ARBA00004496"/>
    </source>
</evidence>